<comment type="function">
    <text evidence="8">Catalyzes the condensation of pantoate with beta-alanine in an ATP-dependent reaction via a pantoyl-adenylate intermediate.</text>
</comment>
<feature type="binding site" evidence="8">
    <location>
        <begin position="147"/>
        <end position="150"/>
    </location>
    <ligand>
        <name>ATP</name>
        <dbReference type="ChEBI" id="CHEBI:30616"/>
    </ligand>
</feature>
<keyword evidence="8" id="KW-0963">Cytoplasm</keyword>
<dbReference type="HAMAP" id="MF_00158">
    <property type="entry name" value="PanC"/>
    <property type="match status" value="1"/>
</dbReference>
<feature type="binding site" evidence="8">
    <location>
        <position position="153"/>
    </location>
    <ligand>
        <name>(R)-pantoate</name>
        <dbReference type="ChEBI" id="CHEBI:15980"/>
    </ligand>
</feature>
<dbReference type="EMBL" id="BAABIZ010000001">
    <property type="protein sequence ID" value="GAA5103759.1"/>
    <property type="molecule type" value="Genomic_DNA"/>
</dbReference>
<sequence>MQLLKTIAEVHRSMREERHLGRSIGFVPTMGALHNGHLALVEQAKAMCDRVVVSIFVNPKQFGPHEDFDKYPRDLVGDCALLKKAGVEYVFAPSVEEMWSPRNETIVKVEKLSRILMGRLRPGHFCGVTSVVAKLFNIVQPDKAFFGEKDFQQILIIRRMVEDLAFPIEIVGVPILREADGLAYSSRNQLLTLEDRKAAKIIPESGKAAERLYHQGERSVDKLCKSIRNILQRESRAIIESIDLRDMETLSVMKGTLDKPAVLLLTVRFGTVRLIDQYILQEKARNECT</sequence>
<protein>
    <recommendedName>
        <fullName evidence="8">Pantothenate synthetase</fullName>
        <shortName evidence="8">PS</shortName>
        <ecNumber evidence="8">6.3.2.1</ecNumber>
    </recommendedName>
    <alternativeName>
        <fullName evidence="8">Pantoate--beta-alanine ligase</fullName>
    </alternativeName>
    <alternativeName>
        <fullName evidence="8">Pantoate-activating enzyme</fullName>
    </alternativeName>
</protein>
<comment type="subunit">
    <text evidence="8">Homodimer.</text>
</comment>
<accession>A0ABP9MX68</accession>
<comment type="similarity">
    <text evidence="2 8">Belongs to the pantothenate synthetase family.</text>
</comment>
<organism evidence="9 10">
    <name type="scientific">Bartonella jaculi</name>
    <dbReference type="NCBI Taxonomy" id="686226"/>
    <lineage>
        <taxon>Bacteria</taxon>
        <taxon>Pseudomonadati</taxon>
        <taxon>Pseudomonadota</taxon>
        <taxon>Alphaproteobacteria</taxon>
        <taxon>Hyphomicrobiales</taxon>
        <taxon>Bartonellaceae</taxon>
        <taxon>Bartonella</taxon>
    </lineage>
</organism>
<reference evidence="10" key="1">
    <citation type="journal article" date="2019" name="Int. J. Syst. Evol. Microbiol.">
        <title>The Global Catalogue of Microorganisms (GCM) 10K type strain sequencing project: providing services to taxonomists for standard genome sequencing and annotation.</title>
        <authorList>
            <consortium name="The Broad Institute Genomics Platform"/>
            <consortium name="The Broad Institute Genome Sequencing Center for Infectious Disease"/>
            <person name="Wu L."/>
            <person name="Ma J."/>
        </authorList>
    </citation>
    <scope>NUCLEOTIDE SEQUENCE [LARGE SCALE GENOMIC DNA]</scope>
    <source>
        <strain evidence="10">JCM 17712</strain>
    </source>
</reference>
<dbReference type="NCBIfam" id="TIGR00018">
    <property type="entry name" value="panC"/>
    <property type="match status" value="1"/>
</dbReference>
<keyword evidence="4 8" id="KW-0566">Pantothenate biosynthesis</keyword>
<dbReference type="Gene3D" id="3.30.1300.10">
    <property type="entry name" value="Pantoate-beta-alanine ligase, C-terminal domain"/>
    <property type="match status" value="1"/>
</dbReference>
<dbReference type="Proteomes" id="UP001500864">
    <property type="component" value="Unassembled WGS sequence"/>
</dbReference>
<feature type="active site" description="Proton donor" evidence="8">
    <location>
        <position position="37"/>
    </location>
</feature>
<comment type="subcellular location">
    <subcellularLocation>
        <location evidence="8">Cytoplasm</location>
    </subcellularLocation>
</comment>
<keyword evidence="6 8" id="KW-0067">ATP-binding</keyword>
<feature type="binding site" evidence="8">
    <location>
        <position position="176"/>
    </location>
    <ligand>
        <name>ATP</name>
        <dbReference type="ChEBI" id="CHEBI:30616"/>
    </ligand>
</feature>
<evidence type="ECO:0000256" key="6">
    <source>
        <dbReference type="ARBA" id="ARBA00022840"/>
    </source>
</evidence>
<comment type="pathway">
    <text evidence="1 8">Cofactor biosynthesis; (R)-pantothenate biosynthesis; (R)-pantothenate from (R)-pantoate and beta-alanine: step 1/1.</text>
</comment>
<dbReference type="InterPro" id="IPR004821">
    <property type="entry name" value="Cyt_trans-like"/>
</dbReference>
<evidence type="ECO:0000256" key="2">
    <source>
        <dbReference type="ARBA" id="ARBA00009256"/>
    </source>
</evidence>
<comment type="caution">
    <text evidence="9">The sequence shown here is derived from an EMBL/GenBank/DDBJ whole genome shotgun (WGS) entry which is preliminary data.</text>
</comment>
<evidence type="ECO:0000313" key="9">
    <source>
        <dbReference type="EMBL" id="GAA5103759.1"/>
    </source>
</evidence>
<evidence type="ECO:0000256" key="8">
    <source>
        <dbReference type="HAMAP-Rule" id="MF_00158"/>
    </source>
</evidence>
<feature type="binding site" evidence="8">
    <location>
        <position position="61"/>
    </location>
    <ligand>
        <name>(R)-pantoate</name>
        <dbReference type="ChEBI" id="CHEBI:15980"/>
    </ligand>
</feature>
<dbReference type="InterPro" id="IPR003721">
    <property type="entry name" value="Pantoate_ligase"/>
</dbReference>
<keyword evidence="10" id="KW-1185">Reference proteome</keyword>
<dbReference type="EC" id="6.3.2.1" evidence="8"/>
<dbReference type="NCBIfam" id="TIGR00125">
    <property type="entry name" value="cyt_tran_rel"/>
    <property type="match status" value="1"/>
</dbReference>
<dbReference type="RefSeq" id="WP_345113700.1">
    <property type="nucleotide sequence ID" value="NZ_BAABIZ010000001.1"/>
</dbReference>
<feature type="binding site" evidence="8">
    <location>
        <begin position="30"/>
        <end position="37"/>
    </location>
    <ligand>
        <name>ATP</name>
        <dbReference type="ChEBI" id="CHEBI:30616"/>
    </ligand>
</feature>
<gene>
    <name evidence="8 9" type="primary">panC</name>
    <name evidence="9" type="ORF">GCM10023261_01350</name>
</gene>
<evidence type="ECO:0000256" key="7">
    <source>
        <dbReference type="ARBA" id="ARBA00048258"/>
    </source>
</evidence>
<dbReference type="GO" id="GO:0016874">
    <property type="term" value="F:ligase activity"/>
    <property type="evidence" value="ECO:0007669"/>
    <property type="project" value="UniProtKB-KW"/>
</dbReference>
<name>A0ABP9MX68_9HYPH</name>
<dbReference type="InterPro" id="IPR042176">
    <property type="entry name" value="Pantoate_ligase_C"/>
</dbReference>
<proteinExistence type="inferred from homology"/>
<feature type="binding site" evidence="8">
    <location>
        <position position="61"/>
    </location>
    <ligand>
        <name>beta-alanine</name>
        <dbReference type="ChEBI" id="CHEBI:57966"/>
    </ligand>
</feature>
<evidence type="ECO:0000256" key="1">
    <source>
        <dbReference type="ARBA" id="ARBA00004990"/>
    </source>
</evidence>
<comment type="miscellaneous">
    <text evidence="8">The reaction proceeds by a bi uni uni bi ping pong mechanism.</text>
</comment>
<keyword evidence="3 8" id="KW-0436">Ligase</keyword>
<dbReference type="Gene3D" id="3.40.50.620">
    <property type="entry name" value="HUPs"/>
    <property type="match status" value="1"/>
</dbReference>
<keyword evidence="5 8" id="KW-0547">Nucleotide-binding</keyword>
<evidence type="ECO:0000256" key="5">
    <source>
        <dbReference type="ARBA" id="ARBA00022741"/>
    </source>
</evidence>
<dbReference type="SUPFAM" id="SSF52374">
    <property type="entry name" value="Nucleotidylyl transferase"/>
    <property type="match status" value="1"/>
</dbReference>
<dbReference type="PANTHER" id="PTHR21299:SF1">
    <property type="entry name" value="PANTOATE--BETA-ALANINE LIGASE"/>
    <property type="match status" value="1"/>
</dbReference>
<dbReference type="CDD" id="cd00560">
    <property type="entry name" value="PanC"/>
    <property type="match status" value="1"/>
</dbReference>
<evidence type="ECO:0000313" key="10">
    <source>
        <dbReference type="Proteomes" id="UP001500864"/>
    </source>
</evidence>
<dbReference type="Pfam" id="PF02569">
    <property type="entry name" value="Pantoate_ligase"/>
    <property type="match status" value="1"/>
</dbReference>
<evidence type="ECO:0000256" key="3">
    <source>
        <dbReference type="ARBA" id="ARBA00022598"/>
    </source>
</evidence>
<feature type="binding site" evidence="8">
    <location>
        <begin position="184"/>
        <end position="187"/>
    </location>
    <ligand>
        <name>ATP</name>
        <dbReference type="ChEBI" id="CHEBI:30616"/>
    </ligand>
</feature>
<comment type="catalytic activity">
    <reaction evidence="7 8">
        <text>(R)-pantoate + beta-alanine + ATP = (R)-pantothenate + AMP + diphosphate + H(+)</text>
        <dbReference type="Rhea" id="RHEA:10912"/>
        <dbReference type="ChEBI" id="CHEBI:15378"/>
        <dbReference type="ChEBI" id="CHEBI:15980"/>
        <dbReference type="ChEBI" id="CHEBI:29032"/>
        <dbReference type="ChEBI" id="CHEBI:30616"/>
        <dbReference type="ChEBI" id="CHEBI:33019"/>
        <dbReference type="ChEBI" id="CHEBI:57966"/>
        <dbReference type="ChEBI" id="CHEBI:456215"/>
        <dbReference type="EC" id="6.3.2.1"/>
    </reaction>
</comment>
<evidence type="ECO:0000256" key="4">
    <source>
        <dbReference type="ARBA" id="ARBA00022655"/>
    </source>
</evidence>
<dbReference type="PANTHER" id="PTHR21299">
    <property type="entry name" value="CYTIDYLATE KINASE/PANTOATE-BETA-ALANINE LIGASE"/>
    <property type="match status" value="1"/>
</dbReference>
<dbReference type="InterPro" id="IPR014729">
    <property type="entry name" value="Rossmann-like_a/b/a_fold"/>
</dbReference>